<evidence type="ECO:0000313" key="2">
    <source>
        <dbReference type="EMBL" id="CAI9178385.1"/>
    </source>
</evidence>
<organism evidence="2 3">
    <name type="scientific">Rangifer tarandus platyrhynchus</name>
    <name type="common">Svalbard reindeer</name>
    <dbReference type="NCBI Taxonomy" id="3082113"/>
    <lineage>
        <taxon>Eukaryota</taxon>
        <taxon>Metazoa</taxon>
        <taxon>Chordata</taxon>
        <taxon>Craniata</taxon>
        <taxon>Vertebrata</taxon>
        <taxon>Euteleostomi</taxon>
        <taxon>Mammalia</taxon>
        <taxon>Eutheria</taxon>
        <taxon>Laurasiatheria</taxon>
        <taxon>Artiodactyla</taxon>
        <taxon>Ruminantia</taxon>
        <taxon>Pecora</taxon>
        <taxon>Cervidae</taxon>
        <taxon>Odocoileinae</taxon>
        <taxon>Rangifer</taxon>
    </lineage>
</organism>
<proteinExistence type="predicted"/>
<dbReference type="EMBL" id="OX459943">
    <property type="protein sequence ID" value="CAI9178385.1"/>
    <property type="molecule type" value="Genomic_DNA"/>
</dbReference>
<gene>
    <name evidence="2" type="ORF">MRATA1EN1_LOCUS27347</name>
</gene>
<sequence>MDKHSPGSRVDAGRAESEEELCSVGRVSTLKSECPQKAGPLQCPPGKEPHQVQGVGPTGLTELPGEGLRLRADQGFRSRAWPGSKGVISLWLLWSLREAWPDAELAVPKWGVPTTRETLPSQHRGPPFSTSPWRVLSAEKPFSGGSCPGLSPNAS</sequence>
<feature type="region of interest" description="Disordered" evidence="1">
    <location>
        <begin position="114"/>
        <end position="155"/>
    </location>
</feature>
<protein>
    <submittedName>
        <fullName evidence="2">Uncharacterized protein</fullName>
    </submittedName>
</protein>
<evidence type="ECO:0000256" key="1">
    <source>
        <dbReference type="SAM" id="MobiDB-lite"/>
    </source>
</evidence>
<dbReference type="Proteomes" id="UP001176941">
    <property type="component" value="Chromosome 7"/>
</dbReference>
<keyword evidence="3" id="KW-1185">Reference proteome</keyword>
<feature type="region of interest" description="Disordered" evidence="1">
    <location>
        <begin position="33"/>
        <end position="64"/>
    </location>
</feature>
<name>A0ABN8ZY72_RANTA</name>
<evidence type="ECO:0000313" key="3">
    <source>
        <dbReference type="Proteomes" id="UP001176941"/>
    </source>
</evidence>
<accession>A0ABN8ZY72</accession>
<reference evidence="2" key="1">
    <citation type="submission" date="2023-04" db="EMBL/GenBank/DDBJ databases">
        <authorList>
            <consortium name="ELIXIR-Norway"/>
        </authorList>
    </citation>
    <scope>NUCLEOTIDE SEQUENCE [LARGE SCALE GENOMIC DNA]</scope>
</reference>